<dbReference type="GO" id="GO:0043683">
    <property type="term" value="P:type IV pilus assembly"/>
    <property type="evidence" value="ECO:0007669"/>
    <property type="project" value="InterPro"/>
</dbReference>
<name>A0A0G9HLU2_9GAMM</name>
<keyword evidence="4" id="KW-1133">Transmembrane helix</keyword>
<keyword evidence="5" id="KW-0472">Membrane</keyword>
<dbReference type="PRINTS" id="PR00885">
    <property type="entry name" value="BCTERIALGSPH"/>
</dbReference>
<reference evidence="7" key="1">
    <citation type="submission" date="2016-09" db="EMBL/GenBank/DDBJ databases">
        <authorList>
            <person name="Lysoe E."/>
        </authorList>
    </citation>
    <scope>NUCLEOTIDE SEQUENCE [LARGE SCALE GENOMIC DNA]</scope>
    <source>
        <strain evidence="7">LJ96T</strain>
    </source>
</reference>
<dbReference type="InterPro" id="IPR002416">
    <property type="entry name" value="T2SS_protein-GspH"/>
</dbReference>
<dbReference type="PATRIC" id="fig|1440763.5.peg.1865"/>
<dbReference type="NCBIfam" id="TIGR02532">
    <property type="entry name" value="IV_pilin_GFxxxE"/>
    <property type="match status" value="1"/>
</dbReference>
<dbReference type="GO" id="GO:0015628">
    <property type="term" value="P:protein secretion by the type II secretion system"/>
    <property type="evidence" value="ECO:0007669"/>
    <property type="project" value="InterPro"/>
</dbReference>
<protein>
    <submittedName>
        <fullName evidence="6">Uncharacterized protein</fullName>
    </submittedName>
</protein>
<sequence>MQARRRGSGFTLLELMVVLVVMGVLAALAITSYSRYGFRARRADGQKLLMAIASAEERYYAQHNAYADLATIGYSTTATATSENSYYTAAVTVTTINAVTAQAFTATATPVPKGSQAKDTCAALTITDTGSKGATGSTTNGTCW</sequence>
<keyword evidence="3" id="KW-0812">Transmembrane</keyword>
<evidence type="ECO:0000313" key="6">
    <source>
        <dbReference type="EMBL" id="APG03691.1"/>
    </source>
</evidence>
<evidence type="ECO:0000256" key="3">
    <source>
        <dbReference type="ARBA" id="ARBA00022692"/>
    </source>
</evidence>
<accession>A0A0G9HLU2</accession>
<proteinExistence type="predicted"/>
<dbReference type="Proteomes" id="UP000182987">
    <property type="component" value="Chromosome"/>
</dbReference>
<evidence type="ECO:0000313" key="7">
    <source>
        <dbReference type="Proteomes" id="UP000182987"/>
    </source>
</evidence>
<dbReference type="PANTHER" id="PTHR30093:SF47">
    <property type="entry name" value="TYPE IV PILUS NON-CORE MINOR PILIN PILE"/>
    <property type="match status" value="1"/>
</dbReference>
<evidence type="ECO:0000256" key="2">
    <source>
        <dbReference type="ARBA" id="ARBA00022481"/>
    </source>
</evidence>
<dbReference type="KEGG" id="lrz:BJI69_07075"/>
<keyword evidence="2" id="KW-0488">Methylation</keyword>
<dbReference type="PROSITE" id="PS00409">
    <property type="entry name" value="PROKAR_NTER_METHYL"/>
    <property type="match status" value="1"/>
</dbReference>
<dbReference type="InterPro" id="IPR012902">
    <property type="entry name" value="N_methyl_site"/>
</dbReference>
<dbReference type="EMBL" id="CP017480">
    <property type="protein sequence ID" value="APG03691.1"/>
    <property type="molecule type" value="Genomic_DNA"/>
</dbReference>
<dbReference type="Gene3D" id="3.30.700.10">
    <property type="entry name" value="Glycoprotein, Type 4 Pilin"/>
    <property type="match status" value="1"/>
</dbReference>
<evidence type="ECO:0000256" key="4">
    <source>
        <dbReference type="ARBA" id="ARBA00022989"/>
    </source>
</evidence>
<keyword evidence="7" id="KW-1185">Reference proteome</keyword>
<dbReference type="GO" id="GO:0015627">
    <property type="term" value="C:type II protein secretion system complex"/>
    <property type="evidence" value="ECO:0007669"/>
    <property type="project" value="InterPro"/>
</dbReference>
<dbReference type="Pfam" id="PF07963">
    <property type="entry name" value="N_methyl"/>
    <property type="match status" value="1"/>
</dbReference>
<comment type="subcellular location">
    <subcellularLocation>
        <location evidence="1">Membrane</location>
        <topology evidence="1">Single-pass membrane protein</topology>
    </subcellularLocation>
</comment>
<evidence type="ECO:0000256" key="5">
    <source>
        <dbReference type="ARBA" id="ARBA00023136"/>
    </source>
</evidence>
<gene>
    <name evidence="6" type="ORF">BJI69_07075</name>
</gene>
<dbReference type="Pfam" id="PF16732">
    <property type="entry name" value="ComP_DUS"/>
    <property type="match status" value="1"/>
</dbReference>
<dbReference type="InterPro" id="IPR031982">
    <property type="entry name" value="PilE-like"/>
</dbReference>
<evidence type="ECO:0000256" key="1">
    <source>
        <dbReference type="ARBA" id="ARBA00004167"/>
    </source>
</evidence>
<dbReference type="SUPFAM" id="SSF54523">
    <property type="entry name" value="Pili subunits"/>
    <property type="match status" value="1"/>
</dbReference>
<organism evidence="6 7">
    <name type="scientific">Luteibacter rhizovicinus DSM 16549</name>
    <dbReference type="NCBI Taxonomy" id="1440763"/>
    <lineage>
        <taxon>Bacteria</taxon>
        <taxon>Pseudomonadati</taxon>
        <taxon>Pseudomonadota</taxon>
        <taxon>Gammaproteobacteria</taxon>
        <taxon>Lysobacterales</taxon>
        <taxon>Rhodanobacteraceae</taxon>
        <taxon>Luteibacter</taxon>
    </lineage>
</organism>
<dbReference type="STRING" id="1440763.BJI69_07075"/>
<dbReference type="InterPro" id="IPR045584">
    <property type="entry name" value="Pilin-like"/>
</dbReference>
<dbReference type="GO" id="GO:0016020">
    <property type="term" value="C:membrane"/>
    <property type="evidence" value="ECO:0007669"/>
    <property type="project" value="UniProtKB-SubCell"/>
</dbReference>
<dbReference type="RefSeq" id="WP_046965913.1">
    <property type="nucleotide sequence ID" value="NZ_CP017480.1"/>
</dbReference>
<dbReference type="AlphaFoldDB" id="A0A0G9HLU2"/>
<dbReference type="PANTHER" id="PTHR30093">
    <property type="entry name" value="GENERAL SECRETION PATHWAY PROTEIN G"/>
    <property type="match status" value="1"/>
</dbReference>